<dbReference type="InterPro" id="IPR051714">
    <property type="entry name" value="Znf_CCHC_NABP"/>
</dbReference>
<feature type="domain" description="CCHC-type" evidence="3">
    <location>
        <begin position="162"/>
        <end position="178"/>
    </location>
</feature>
<evidence type="ECO:0000313" key="4">
    <source>
        <dbReference type="EMBL" id="KAF7778957.1"/>
    </source>
</evidence>
<gene>
    <name evidence="4" type="ORF">Agabi119p4_3302</name>
</gene>
<evidence type="ECO:0000259" key="3">
    <source>
        <dbReference type="PROSITE" id="PS50158"/>
    </source>
</evidence>
<dbReference type="SUPFAM" id="SSF57756">
    <property type="entry name" value="Retrovirus zinc finger-like domains"/>
    <property type="match status" value="2"/>
</dbReference>
<protein>
    <submittedName>
        <fullName evidence="4">Transcriptional regulator family: Zinc finger, CCHC-type</fullName>
    </submittedName>
</protein>
<proteinExistence type="predicted"/>
<evidence type="ECO:0000256" key="2">
    <source>
        <dbReference type="PROSITE-ProRule" id="PRU00047"/>
    </source>
</evidence>
<dbReference type="SMART" id="SM00343">
    <property type="entry name" value="ZnF_C2HC"/>
    <property type="match status" value="5"/>
</dbReference>
<dbReference type="GO" id="GO:0003676">
    <property type="term" value="F:nucleic acid binding"/>
    <property type="evidence" value="ECO:0007669"/>
    <property type="project" value="InterPro"/>
</dbReference>
<dbReference type="AlphaFoldDB" id="A0A8H7KIZ1"/>
<dbReference type="PROSITE" id="PS50158">
    <property type="entry name" value="ZF_CCHC"/>
    <property type="match status" value="4"/>
</dbReference>
<evidence type="ECO:0000256" key="1">
    <source>
        <dbReference type="ARBA" id="ARBA00022664"/>
    </source>
</evidence>
<dbReference type="Pfam" id="PF00098">
    <property type="entry name" value="zf-CCHC"/>
    <property type="match status" value="5"/>
</dbReference>
<feature type="domain" description="CCHC-type" evidence="3">
    <location>
        <begin position="144"/>
        <end position="159"/>
    </location>
</feature>
<organism evidence="4 5">
    <name type="scientific">Agaricus bisporus var. burnettii</name>
    <dbReference type="NCBI Taxonomy" id="192524"/>
    <lineage>
        <taxon>Eukaryota</taxon>
        <taxon>Fungi</taxon>
        <taxon>Dikarya</taxon>
        <taxon>Basidiomycota</taxon>
        <taxon>Agaricomycotina</taxon>
        <taxon>Agaricomycetes</taxon>
        <taxon>Agaricomycetidae</taxon>
        <taxon>Agaricales</taxon>
        <taxon>Agaricineae</taxon>
        <taxon>Agaricaceae</taxon>
        <taxon>Agaricus</taxon>
    </lineage>
</organism>
<evidence type="ECO:0000313" key="5">
    <source>
        <dbReference type="Proteomes" id="UP000629468"/>
    </source>
</evidence>
<dbReference type="PANTHER" id="PTHR23002">
    <property type="entry name" value="ZINC FINGER CCHC DOMAIN CONTAINING PROTEIN"/>
    <property type="match status" value="1"/>
</dbReference>
<dbReference type="InterPro" id="IPR036875">
    <property type="entry name" value="Znf_CCHC_sf"/>
</dbReference>
<sequence>MQLSGYSEIFTARLAFSLPPDSLVRFRSSDAFSFLPPSSSPKTALIRCLVEVASTVVALAIKRQVARRRELLLVTTVACGVEGHISRECTQQAPASGGFSSGGGGGGGGGGQECYRCGKTGHIARACPNSGDRGFGSFSSNKTCYSCGGAGHLSRDCTQGSKCYRCSQTGHISRDCPNPQKKACYTCGSEDHLSRECPTASAA</sequence>
<dbReference type="InterPro" id="IPR001878">
    <property type="entry name" value="Znf_CCHC"/>
</dbReference>
<name>A0A8H7KIZ1_AGABI</name>
<dbReference type="GO" id="GO:0008270">
    <property type="term" value="F:zinc ion binding"/>
    <property type="evidence" value="ECO:0007669"/>
    <property type="project" value="UniProtKB-KW"/>
</dbReference>
<keyword evidence="1" id="KW-0507">mRNA processing</keyword>
<accession>A0A8H7KIZ1</accession>
<feature type="domain" description="CCHC-type" evidence="3">
    <location>
        <begin position="184"/>
        <end position="198"/>
    </location>
</feature>
<dbReference type="Proteomes" id="UP000629468">
    <property type="component" value="Unassembled WGS sequence"/>
</dbReference>
<dbReference type="Gene3D" id="4.10.60.10">
    <property type="entry name" value="Zinc finger, CCHC-type"/>
    <property type="match status" value="4"/>
</dbReference>
<feature type="domain" description="CCHC-type" evidence="3">
    <location>
        <begin position="114"/>
        <end position="129"/>
    </location>
</feature>
<dbReference type="EMBL" id="JABXXO010000004">
    <property type="protein sequence ID" value="KAF7778957.1"/>
    <property type="molecule type" value="Genomic_DNA"/>
</dbReference>
<comment type="caution">
    <text evidence="4">The sequence shown here is derived from an EMBL/GenBank/DDBJ whole genome shotgun (WGS) entry which is preliminary data.</text>
</comment>
<keyword evidence="2" id="KW-0862">Zinc</keyword>
<keyword evidence="2" id="KW-0479">Metal-binding</keyword>
<keyword evidence="2" id="KW-0863">Zinc-finger</keyword>
<reference evidence="4 5" key="1">
    <citation type="journal article" name="Sci. Rep.">
        <title>Telomere-to-telomere assembled and centromere annotated genomes of the two main subspecies of the button mushroom Agaricus bisporus reveal especially polymorphic chromosome ends.</title>
        <authorList>
            <person name="Sonnenberg A.S.M."/>
            <person name="Sedaghat-Telgerd N."/>
            <person name="Lavrijssen B."/>
            <person name="Ohm R.A."/>
            <person name="Hendrickx P.M."/>
            <person name="Scholtmeijer K."/>
            <person name="Baars J.J.P."/>
            <person name="van Peer A."/>
        </authorList>
    </citation>
    <scope>NUCLEOTIDE SEQUENCE [LARGE SCALE GENOMIC DNA]</scope>
    <source>
        <strain evidence="4 5">H119_p4</strain>
    </source>
</reference>
<dbReference type="GO" id="GO:0006397">
    <property type="term" value="P:mRNA processing"/>
    <property type="evidence" value="ECO:0007669"/>
    <property type="project" value="UniProtKB-KW"/>
</dbReference>